<feature type="transmembrane region" description="Helical" evidence="8">
    <location>
        <begin position="553"/>
        <end position="572"/>
    </location>
</feature>
<gene>
    <name evidence="10" type="ORF">D5S18_19510</name>
</gene>
<dbReference type="RefSeq" id="WP_120042491.1">
    <property type="nucleotide sequence ID" value="NZ_QZFU01000023.1"/>
</dbReference>
<evidence type="ECO:0000256" key="6">
    <source>
        <dbReference type="ARBA" id="ARBA00023136"/>
    </source>
</evidence>
<comment type="similarity">
    <text evidence="2">Belongs to the resistance-nodulation-cell division (RND) (TC 2.A.6) family. MmpL subfamily.</text>
</comment>
<feature type="domain" description="Membrane transport protein MMPL" evidence="9">
    <location>
        <begin position="44"/>
        <end position="378"/>
    </location>
</feature>
<evidence type="ECO:0000256" key="7">
    <source>
        <dbReference type="SAM" id="MobiDB-lite"/>
    </source>
</evidence>
<sequence>MFARWGELVHRLRYTVLGLTVAALLALGGYGIGVEDHLSSSGLFDPTAESSRAAEIADRAFGRNHDGDVLLIVTAPPGKTVDDPDLTARVVEHLNRLPREHPNEIAAVNASYWPGAGALTGTQAATEDRTTAFAALALLGDNDTDVLANYRKVKDEFTIPGVDVRVAGLQAVAGTINDTMADDITRMEKLAFPAVAVLLFFIFGGLIAAALPLLVGALTVAGANGIVMALTHLTQVNSFVSGVISMVGLGLAIDYGLFIVSRFREELAEGHDTPAAVRRTVTTAGRTVVYSATMVIASLAGLLIFPQGFLKSIAYGAIATVALAALTAITVLPATLALLGPRVDKFGLQRFRRTRTAEQVENSFWGRTARWVMRRPLRVAIPLSIGLFLLIIPMKNLVFGGLSEKYLPADNPVRIAQHDFDEQFKLRKADPLMLIVLSDNTADVGRVRTLANEAPGLAEEFEVPKPARGQPGVYRMQTPLIDSAQGGKTIEYLRAMDIPEGTTLLVGGKPALEKDSIDALLYRIPFMILLVVVLTGTLMFLTFGSIVLPIKAILMSALGLGSTLGILTWIFVDGHGANLLHFTPQPIMAPVLVLIIAIIYGLSTDYEVFLLSRMVEARARGASTVAAIGSGTAHTGRIITAAALILLVVTGAFAFSDLVMMQYIAYGMIAALVIDATLLRMLLVPAVMRLLGDDCWWAPAPLRRLQERIGMREPDLGAEQPVEAAPVQVSPNGFTRRRE</sequence>
<evidence type="ECO:0000256" key="1">
    <source>
        <dbReference type="ARBA" id="ARBA00004651"/>
    </source>
</evidence>
<dbReference type="SUPFAM" id="SSF82866">
    <property type="entry name" value="Multidrug efflux transporter AcrB transmembrane domain"/>
    <property type="match status" value="2"/>
</dbReference>
<dbReference type="OrthoDB" id="7051771at2"/>
<dbReference type="InterPro" id="IPR050545">
    <property type="entry name" value="Mycobact_MmpL"/>
</dbReference>
<feature type="transmembrane region" description="Helical" evidence="8">
    <location>
        <begin position="238"/>
        <end position="260"/>
    </location>
</feature>
<accession>A0A3A4KU69</accession>
<evidence type="ECO:0000313" key="11">
    <source>
        <dbReference type="Proteomes" id="UP000266677"/>
    </source>
</evidence>
<dbReference type="PANTHER" id="PTHR33406">
    <property type="entry name" value="MEMBRANE PROTEIN MJ1562-RELATED"/>
    <property type="match status" value="1"/>
</dbReference>
<comment type="caution">
    <text evidence="10">The sequence shown here is derived from an EMBL/GenBank/DDBJ whole genome shotgun (WGS) entry which is preliminary data.</text>
</comment>
<feature type="transmembrane region" description="Helical" evidence="8">
    <location>
        <begin position="377"/>
        <end position="394"/>
    </location>
</feature>
<evidence type="ECO:0000256" key="2">
    <source>
        <dbReference type="ARBA" id="ARBA00010157"/>
    </source>
</evidence>
<dbReference type="GO" id="GO:0005886">
    <property type="term" value="C:plasma membrane"/>
    <property type="evidence" value="ECO:0007669"/>
    <property type="project" value="UniProtKB-SubCell"/>
</dbReference>
<dbReference type="Gene3D" id="1.20.1640.10">
    <property type="entry name" value="Multidrug efflux transporter AcrB transmembrane domain"/>
    <property type="match status" value="2"/>
</dbReference>
<evidence type="ECO:0000256" key="5">
    <source>
        <dbReference type="ARBA" id="ARBA00022989"/>
    </source>
</evidence>
<dbReference type="PANTHER" id="PTHR33406:SF11">
    <property type="entry name" value="MEMBRANE PROTEIN SCO6666-RELATED"/>
    <property type="match status" value="1"/>
</dbReference>
<feature type="transmembrane region" description="Helical" evidence="8">
    <location>
        <begin position="313"/>
        <end position="340"/>
    </location>
</feature>
<evidence type="ECO:0000256" key="8">
    <source>
        <dbReference type="SAM" id="Phobius"/>
    </source>
</evidence>
<evidence type="ECO:0000259" key="9">
    <source>
        <dbReference type="Pfam" id="PF03176"/>
    </source>
</evidence>
<keyword evidence="5 8" id="KW-1133">Transmembrane helix</keyword>
<organism evidence="10 11">
    <name type="scientific">Nocardia panacis</name>
    <dbReference type="NCBI Taxonomy" id="2340916"/>
    <lineage>
        <taxon>Bacteria</taxon>
        <taxon>Bacillati</taxon>
        <taxon>Actinomycetota</taxon>
        <taxon>Actinomycetes</taxon>
        <taxon>Mycobacteriales</taxon>
        <taxon>Nocardiaceae</taxon>
        <taxon>Nocardia</taxon>
    </lineage>
</organism>
<feature type="transmembrane region" description="Helical" evidence="8">
    <location>
        <begin position="12"/>
        <end position="32"/>
    </location>
</feature>
<keyword evidence="4 8" id="KW-0812">Transmembrane</keyword>
<feature type="transmembrane region" description="Helical" evidence="8">
    <location>
        <begin position="587"/>
        <end position="611"/>
    </location>
</feature>
<keyword evidence="6 8" id="KW-0472">Membrane</keyword>
<feature type="region of interest" description="Disordered" evidence="7">
    <location>
        <begin position="716"/>
        <end position="739"/>
    </location>
</feature>
<feature type="transmembrane region" description="Helical" evidence="8">
    <location>
        <begin position="288"/>
        <end position="307"/>
    </location>
</feature>
<feature type="transmembrane region" description="Helical" evidence="8">
    <location>
        <begin position="190"/>
        <end position="218"/>
    </location>
</feature>
<protein>
    <submittedName>
        <fullName evidence="10">MMPL family transporter</fullName>
    </submittedName>
</protein>
<dbReference type="Proteomes" id="UP000266677">
    <property type="component" value="Unassembled WGS sequence"/>
</dbReference>
<dbReference type="EMBL" id="QZFU01000023">
    <property type="protein sequence ID" value="RJO73414.1"/>
    <property type="molecule type" value="Genomic_DNA"/>
</dbReference>
<evidence type="ECO:0000256" key="4">
    <source>
        <dbReference type="ARBA" id="ARBA00022692"/>
    </source>
</evidence>
<feature type="transmembrane region" description="Helical" evidence="8">
    <location>
        <begin position="661"/>
        <end position="683"/>
    </location>
</feature>
<reference evidence="10 11" key="1">
    <citation type="submission" date="2018-09" db="EMBL/GenBank/DDBJ databases">
        <title>YIM PH21274 draft genome.</title>
        <authorList>
            <person name="Miao C."/>
        </authorList>
    </citation>
    <scope>NUCLEOTIDE SEQUENCE [LARGE SCALE GENOMIC DNA]</scope>
    <source>
        <strain evidence="10 11">YIM PH 21724</strain>
    </source>
</reference>
<dbReference type="InterPro" id="IPR004869">
    <property type="entry name" value="MMPL_dom"/>
</dbReference>
<feature type="domain" description="Membrane transport protein MMPL" evidence="9">
    <location>
        <begin position="498"/>
        <end position="707"/>
    </location>
</feature>
<dbReference type="Pfam" id="PF03176">
    <property type="entry name" value="MMPL"/>
    <property type="match status" value="2"/>
</dbReference>
<name>A0A3A4KU69_9NOCA</name>
<comment type="subcellular location">
    <subcellularLocation>
        <location evidence="1">Cell membrane</location>
        <topology evidence="1">Multi-pass membrane protein</topology>
    </subcellularLocation>
</comment>
<proteinExistence type="inferred from homology"/>
<dbReference type="AlphaFoldDB" id="A0A3A4KU69"/>
<evidence type="ECO:0000313" key="10">
    <source>
        <dbReference type="EMBL" id="RJO73414.1"/>
    </source>
</evidence>
<keyword evidence="11" id="KW-1185">Reference proteome</keyword>
<feature type="transmembrane region" description="Helical" evidence="8">
    <location>
        <begin position="520"/>
        <end position="541"/>
    </location>
</feature>
<keyword evidence="3" id="KW-1003">Cell membrane</keyword>
<evidence type="ECO:0000256" key="3">
    <source>
        <dbReference type="ARBA" id="ARBA00022475"/>
    </source>
</evidence>